<dbReference type="EMBL" id="BLXT01008339">
    <property type="protein sequence ID" value="GFO47515.1"/>
    <property type="molecule type" value="Genomic_DNA"/>
</dbReference>
<name>A0AAV4DTN7_9GAST</name>
<gene>
    <name evidence="1" type="ORF">PoB_007402000</name>
</gene>
<comment type="caution">
    <text evidence="1">The sequence shown here is derived from an EMBL/GenBank/DDBJ whole genome shotgun (WGS) entry which is preliminary data.</text>
</comment>
<organism evidence="1 2">
    <name type="scientific">Plakobranchus ocellatus</name>
    <dbReference type="NCBI Taxonomy" id="259542"/>
    <lineage>
        <taxon>Eukaryota</taxon>
        <taxon>Metazoa</taxon>
        <taxon>Spiralia</taxon>
        <taxon>Lophotrochozoa</taxon>
        <taxon>Mollusca</taxon>
        <taxon>Gastropoda</taxon>
        <taxon>Heterobranchia</taxon>
        <taxon>Euthyneura</taxon>
        <taxon>Panpulmonata</taxon>
        <taxon>Sacoglossa</taxon>
        <taxon>Placobranchoidea</taxon>
        <taxon>Plakobranchidae</taxon>
        <taxon>Plakobranchus</taxon>
    </lineage>
</organism>
<keyword evidence="2" id="KW-1185">Reference proteome</keyword>
<reference evidence="1 2" key="1">
    <citation type="journal article" date="2021" name="Elife">
        <title>Chloroplast acquisition without the gene transfer in kleptoplastic sea slugs, Plakobranchus ocellatus.</title>
        <authorList>
            <person name="Maeda T."/>
            <person name="Takahashi S."/>
            <person name="Yoshida T."/>
            <person name="Shimamura S."/>
            <person name="Takaki Y."/>
            <person name="Nagai Y."/>
            <person name="Toyoda A."/>
            <person name="Suzuki Y."/>
            <person name="Arimoto A."/>
            <person name="Ishii H."/>
            <person name="Satoh N."/>
            <person name="Nishiyama T."/>
            <person name="Hasebe M."/>
            <person name="Maruyama T."/>
            <person name="Minagawa J."/>
            <person name="Obokata J."/>
            <person name="Shigenobu S."/>
        </authorList>
    </citation>
    <scope>NUCLEOTIDE SEQUENCE [LARGE SCALE GENOMIC DNA]</scope>
</reference>
<dbReference type="Proteomes" id="UP000735302">
    <property type="component" value="Unassembled WGS sequence"/>
</dbReference>
<evidence type="ECO:0000313" key="1">
    <source>
        <dbReference type="EMBL" id="GFO47515.1"/>
    </source>
</evidence>
<proteinExistence type="predicted"/>
<protein>
    <submittedName>
        <fullName evidence="1">Uncharacterized protein</fullName>
    </submittedName>
</protein>
<sequence>MHSLTQGFRPFSYGLERLKAMSVLDRAPQGEDMRIRKRTTSAAAIDILEQHLQEFVCRYRTAGLLVHDDNQPTRDHHAAPLCPGAVHKRAIDLACSSPPFVQSL</sequence>
<accession>A0AAV4DTN7</accession>
<dbReference type="AlphaFoldDB" id="A0AAV4DTN7"/>
<evidence type="ECO:0000313" key="2">
    <source>
        <dbReference type="Proteomes" id="UP000735302"/>
    </source>
</evidence>